<proteinExistence type="predicted"/>
<evidence type="ECO:0000313" key="2">
    <source>
        <dbReference type="EMBL" id="MBL1097919.1"/>
    </source>
</evidence>
<evidence type="ECO:0000313" key="3">
    <source>
        <dbReference type="Proteomes" id="UP000634229"/>
    </source>
</evidence>
<feature type="compositionally biased region" description="Low complexity" evidence="1">
    <location>
        <begin position="40"/>
        <end position="54"/>
    </location>
</feature>
<accession>A0ABS1NDA0</accession>
<organism evidence="2 3">
    <name type="scientific">Streptomyces coffeae</name>
    <dbReference type="NCBI Taxonomy" id="621382"/>
    <lineage>
        <taxon>Bacteria</taxon>
        <taxon>Bacillati</taxon>
        <taxon>Actinomycetota</taxon>
        <taxon>Actinomycetes</taxon>
        <taxon>Kitasatosporales</taxon>
        <taxon>Streptomycetaceae</taxon>
        <taxon>Streptomyces</taxon>
    </lineage>
</organism>
<gene>
    <name evidence="2" type="ORF">JK363_14800</name>
</gene>
<comment type="caution">
    <text evidence="2">The sequence shown here is derived from an EMBL/GenBank/DDBJ whole genome shotgun (WGS) entry which is preliminary data.</text>
</comment>
<protein>
    <submittedName>
        <fullName evidence="2">DoxX family protein</fullName>
    </submittedName>
</protein>
<evidence type="ECO:0000256" key="1">
    <source>
        <dbReference type="SAM" id="MobiDB-lite"/>
    </source>
</evidence>
<sequence>MKLPTAGTWIRTLLAPAPRPNRAARRAGPRVGPRVGGAGRSPRARGIAQDAASHSADDAAQLTQGVSRFAAEASQFARDASRLAPTVSQFALGASRFARETSRFGLVYSGLYCLTNSQIVPSLLGGGLGHRRAAVDAWSKVWGIRPVRSWVASRVFRTEVDDRFEGGDNRYAWVGQACWLGAAAAVTSVWSALDRRQTGYDAARPWIELAVRLCLAGQMFYYGAAKTIPLQFQTPLSRLVEPLGNLSPMDLLWAQSGYSTVYQILLGCAEISGGLLLLQPRTASLGALLSALELAQVFILNMTFDVPVKLHSFHLLLLSLVLLAPESARLARSLLADQEVPLAPRPRLLHNERANRIAEAAQVAAGLWLLGAQLRNNWGFWKKFGGGREKPALYGIWHVDEFSVDGEPRLPLTTDPQRWRHVMFDSGDLVGIQRMDDSLDTCLAAHAPDGTSLTLLKMTDPEWKATVSVERPADDQLTLDGDVDGAHVRVRLHRLDLRRFPLIGRGFHWVQESSSLR</sequence>
<reference evidence="2 3" key="1">
    <citation type="submission" date="2021-01" db="EMBL/GenBank/DDBJ databases">
        <title>WGS of actinomycetes isolated from Thailand.</title>
        <authorList>
            <person name="Thawai C."/>
        </authorList>
    </citation>
    <scope>NUCLEOTIDE SEQUENCE [LARGE SCALE GENOMIC DNA]</scope>
    <source>
        <strain evidence="2 3">CA1R205</strain>
    </source>
</reference>
<dbReference type="EMBL" id="JAERRF010000007">
    <property type="protein sequence ID" value="MBL1097919.1"/>
    <property type="molecule type" value="Genomic_DNA"/>
</dbReference>
<feature type="region of interest" description="Disordered" evidence="1">
    <location>
        <begin position="17"/>
        <end position="54"/>
    </location>
</feature>
<dbReference type="RefSeq" id="WP_201875329.1">
    <property type="nucleotide sequence ID" value="NZ_JAERRF010000007.1"/>
</dbReference>
<dbReference type="Proteomes" id="UP000634229">
    <property type="component" value="Unassembled WGS sequence"/>
</dbReference>
<name>A0ABS1NDA0_9ACTN</name>
<keyword evidence="3" id="KW-1185">Reference proteome</keyword>